<dbReference type="CDD" id="cd15904">
    <property type="entry name" value="TSPO_MBR"/>
    <property type="match status" value="1"/>
</dbReference>
<dbReference type="Gene3D" id="1.20.1260.100">
    <property type="entry name" value="TspO/MBR protein"/>
    <property type="match status" value="1"/>
</dbReference>
<dbReference type="STRING" id="1764295.A0A5B8MC26"/>
<proteinExistence type="inferred from homology"/>
<keyword evidence="4 6" id="KW-1133">Transmembrane helix</keyword>
<keyword evidence="3 6" id="KW-0812">Transmembrane</keyword>
<dbReference type="PANTHER" id="PTHR10057:SF0">
    <property type="entry name" value="TRANSLOCATOR PROTEIN"/>
    <property type="match status" value="1"/>
</dbReference>
<evidence type="ECO:0000313" key="7">
    <source>
        <dbReference type="EMBL" id="QDZ17869.1"/>
    </source>
</evidence>
<feature type="transmembrane region" description="Helical" evidence="6">
    <location>
        <begin position="214"/>
        <end position="235"/>
    </location>
</feature>
<keyword evidence="5 6" id="KW-0472">Membrane</keyword>
<reference evidence="7 8" key="1">
    <citation type="submission" date="2018-07" db="EMBL/GenBank/DDBJ databases">
        <title>The complete nuclear genome of the prasinophyte Chloropicon primus (CCMP1205).</title>
        <authorList>
            <person name="Pombert J.-F."/>
            <person name="Otis C."/>
            <person name="Turmel M."/>
            <person name="Lemieux C."/>
        </authorList>
    </citation>
    <scope>NUCLEOTIDE SEQUENCE [LARGE SCALE GENOMIC DNA]</scope>
    <source>
        <strain evidence="7 8">CCMP1205</strain>
    </source>
</reference>
<dbReference type="InterPro" id="IPR038330">
    <property type="entry name" value="TspO/MBR-related_sf"/>
</dbReference>
<dbReference type="GO" id="GO:0033013">
    <property type="term" value="P:tetrapyrrole metabolic process"/>
    <property type="evidence" value="ECO:0007669"/>
    <property type="project" value="UniProtKB-ARBA"/>
</dbReference>
<protein>
    <submittedName>
        <fullName evidence="7">TspO/MBR-like protein</fullName>
    </submittedName>
</protein>
<dbReference type="InterPro" id="IPR004307">
    <property type="entry name" value="TspO_MBR"/>
</dbReference>
<keyword evidence="8" id="KW-1185">Reference proteome</keyword>
<dbReference type="Proteomes" id="UP000316726">
    <property type="component" value="Chromosome 1"/>
</dbReference>
<dbReference type="EMBL" id="CP031034">
    <property type="protein sequence ID" value="QDZ17869.1"/>
    <property type="molecule type" value="Genomic_DNA"/>
</dbReference>
<name>A0A5B8MC26_9CHLO</name>
<evidence type="ECO:0000256" key="5">
    <source>
        <dbReference type="ARBA" id="ARBA00023136"/>
    </source>
</evidence>
<dbReference type="OrthoDB" id="8841220at2759"/>
<dbReference type="AlphaFoldDB" id="A0A5B8MC26"/>
<accession>A0A5B8MC26</accession>
<gene>
    <name evidence="7" type="ORF">A3770_01p03870</name>
</gene>
<feature type="transmembrane region" description="Helical" evidence="6">
    <location>
        <begin position="271"/>
        <end position="292"/>
    </location>
</feature>
<dbReference type="PANTHER" id="PTHR10057">
    <property type="entry name" value="PERIPHERAL-TYPE BENZODIAZEPINE RECEPTOR"/>
    <property type="match status" value="1"/>
</dbReference>
<evidence type="ECO:0000313" key="8">
    <source>
        <dbReference type="Proteomes" id="UP000316726"/>
    </source>
</evidence>
<dbReference type="GO" id="GO:0016020">
    <property type="term" value="C:membrane"/>
    <property type="evidence" value="ECO:0007669"/>
    <property type="project" value="UniProtKB-SubCell"/>
</dbReference>
<evidence type="ECO:0000256" key="4">
    <source>
        <dbReference type="ARBA" id="ARBA00022989"/>
    </source>
</evidence>
<evidence type="ECO:0000256" key="6">
    <source>
        <dbReference type="SAM" id="Phobius"/>
    </source>
</evidence>
<evidence type="ECO:0000256" key="1">
    <source>
        <dbReference type="ARBA" id="ARBA00004141"/>
    </source>
</evidence>
<organism evidence="7 8">
    <name type="scientific">Chloropicon primus</name>
    <dbReference type="NCBI Taxonomy" id="1764295"/>
    <lineage>
        <taxon>Eukaryota</taxon>
        <taxon>Viridiplantae</taxon>
        <taxon>Chlorophyta</taxon>
        <taxon>Chloropicophyceae</taxon>
        <taxon>Chloropicales</taxon>
        <taxon>Chloropicaceae</taxon>
        <taxon>Chloropicon</taxon>
    </lineage>
</organism>
<feature type="transmembrane region" description="Helical" evidence="6">
    <location>
        <begin position="241"/>
        <end position="264"/>
    </location>
</feature>
<dbReference type="Pfam" id="PF03073">
    <property type="entry name" value="TspO_MBR"/>
    <property type="match status" value="1"/>
</dbReference>
<evidence type="ECO:0000256" key="3">
    <source>
        <dbReference type="ARBA" id="ARBA00022692"/>
    </source>
</evidence>
<comment type="subcellular location">
    <subcellularLocation>
        <location evidence="1">Membrane</location>
        <topology evidence="1">Multi-pass membrane protein</topology>
    </subcellularLocation>
</comment>
<comment type="similarity">
    <text evidence="2">Belongs to the TspO/BZRP family.</text>
</comment>
<sequence>MRCGWTVAATAAPVGVVARRFGAVQRTSGSGYAVRGGSDVGTVAGVATVRRMKAWKPILSPLAFSRLRRASAVRPRGLPDDVDWGQAWGYIYATLVQFGLISCALKALDFVFCRLHWDALAKINLLGLGGAALPGRVKSTTVFLFFLFMAFRSRVFSPLDNSRPTLSSETKEIQERKRPSWCPPPIAFPIIWTTIGILRAASSLIVWNALGGKFLVGPIMIFLGHLCVGDTWNSINNVDKLYGVATLTMVFVVATVCLADYAYFTVSRKAGLVLAPSAVWIVTASFLVFSIWKLNDRPPLYPVKKTSSPP</sequence>
<evidence type="ECO:0000256" key="2">
    <source>
        <dbReference type="ARBA" id="ARBA00007524"/>
    </source>
</evidence>